<evidence type="ECO:0000259" key="4">
    <source>
        <dbReference type="PROSITE" id="PS51034"/>
    </source>
</evidence>
<keyword evidence="1" id="KW-1133">Transmembrane helix</keyword>
<keyword evidence="1" id="KW-0812">Transmembrane</keyword>
<dbReference type="SUPFAM" id="SSF57414">
    <property type="entry name" value="Hairpin loop containing domain-like"/>
    <property type="match status" value="3"/>
</dbReference>
<dbReference type="PANTHER" id="PTHR47327:SF1">
    <property type="entry name" value="RE15579P"/>
    <property type="match status" value="1"/>
</dbReference>
<dbReference type="InterPro" id="IPR003609">
    <property type="entry name" value="Pan_app"/>
</dbReference>
<dbReference type="GeneID" id="106460835"/>
<dbReference type="InterPro" id="IPR052774">
    <property type="entry name" value="Celegans_DevNeuronal_Protein"/>
</dbReference>
<dbReference type="InterPro" id="IPR001507">
    <property type="entry name" value="ZP_dom"/>
</dbReference>
<dbReference type="PANTHER" id="PTHR47327">
    <property type="entry name" value="FI18240P1-RELATED"/>
    <property type="match status" value="1"/>
</dbReference>
<sequence>MKGSVLCRGVLILVFLWNGMPGYVNSAGCARGGTTFIRTSSVTVGASVYTGSDDYLALAQTDHTQCYSLCYRNDDCKAYFLDHINQTCILTKEEHSVIRPQLKRYQAGSYHRKICLSGVKCKRHWAFDVVPGIRFVKQEDKVVPDIGSEDRCIEACSIEKSFVCRSAIYELATRNCVLSMHDRRSAPEAFKMSFKDVDYLENQCISEPSQCIFHEQSSRILVHLHVYLSISSTTRERCRKACVEHSDFRCRSFMFDDARALCLLTPEDSYSSPESVVNIDKQGGTRYELGSCIEVKMQCDSTSMTAVLRVSKPFRGTVYALGHPKECYAVTAGDKGEIAITLPLHGRKCGTKNLGNGTFTNDVVVQHNPFVLRNTDRRIEIACDYDEVRQRIRSGKEVEEGVSQSLPQVITGLAPTPTVKLLVVKKTGEGINGVELGDPLLLKVAMLDESVYGIFGSSLVALSGEGSDTILLIDDRGCPVEPNVFPSLIPTPGSKSLQAPFQAFKFASDSTVRFRMTVSFCLDVCPPVDCNSNYTQSFQRHRRSTANTSFLEIQAGDFINDVIMESTLFTVESSKSAPPVEPRAGKLNVESHPFIDSSKKGLCLTFPVVIKVAVIIGVIQVALISFCALFLIFTRKSRGYSGKPRQTTSRTSISSNAKLFPDIS</sequence>
<protein>
    <submittedName>
        <fullName evidence="6">Uncharacterized protein LOC106460835</fullName>
    </submittedName>
</protein>
<feature type="domain" description="Apple" evidence="3">
    <location>
        <begin position="29"/>
        <end position="115"/>
    </location>
</feature>
<keyword evidence="2" id="KW-0732">Signal</keyword>
<feature type="chain" id="PRO_5046491008" evidence="2">
    <location>
        <begin position="27"/>
        <end position="664"/>
    </location>
</feature>
<dbReference type="PROSITE" id="PS50948">
    <property type="entry name" value="PAN"/>
    <property type="match status" value="3"/>
</dbReference>
<evidence type="ECO:0000259" key="3">
    <source>
        <dbReference type="PROSITE" id="PS50948"/>
    </source>
</evidence>
<dbReference type="Gene3D" id="3.50.4.10">
    <property type="entry name" value="Hepatocyte Growth Factor"/>
    <property type="match status" value="2"/>
</dbReference>
<dbReference type="Pfam" id="PF00024">
    <property type="entry name" value="PAN_1"/>
    <property type="match status" value="3"/>
</dbReference>
<gene>
    <name evidence="6" type="primary">LOC106460835</name>
</gene>
<feature type="domain" description="Apple" evidence="3">
    <location>
        <begin position="121"/>
        <end position="204"/>
    </location>
</feature>
<evidence type="ECO:0000313" key="5">
    <source>
        <dbReference type="Proteomes" id="UP000694941"/>
    </source>
</evidence>
<evidence type="ECO:0000256" key="2">
    <source>
        <dbReference type="SAM" id="SignalP"/>
    </source>
</evidence>
<dbReference type="SMART" id="SM00241">
    <property type="entry name" value="ZP"/>
    <property type="match status" value="1"/>
</dbReference>
<evidence type="ECO:0000256" key="1">
    <source>
        <dbReference type="SAM" id="Phobius"/>
    </source>
</evidence>
<reference evidence="6" key="1">
    <citation type="submission" date="2025-08" db="UniProtKB">
        <authorList>
            <consortium name="RefSeq"/>
        </authorList>
    </citation>
    <scope>IDENTIFICATION</scope>
    <source>
        <tissue evidence="6">Muscle</tissue>
    </source>
</reference>
<dbReference type="Proteomes" id="UP000694941">
    <property type="component" value="Unplaced"/>
</dbReference>
<proteinExistence type="predicted"/>
<feature type="domain" description="Apple" evidence="3">
    <location>
        <begin position="211"/>
        <end position="292"/>
    </location>
</feature>
<dbReference type="RefSeq" id="XP_022243344.1">
    <property type="nucleotide sequence ID" value="XM_022387636.1"/>
</dbReference>
<keyword evidence="1" id="KW-0472">Membrane</keyword>
<organism evidence="5 6">
    <name type="scientific">Limulus polyphemus</name>
    <name type="common">Atlantic horseshoe crab</name>
    <dbReference type="NCBI Taxonomy" id="6850"/>
    <lineage>
        <taxon>Eukaryota</taxon>
        <taxon>Metazoa</taxon>
        <taxon>Ecdysozoa</taxon>
        <taxon>Arthropoda</taxon>
        <taxon>Chelicerata</taxon>
        <taxon>Merostomata</taxon>
        <taxon>Xiphosura</taxon>
        <taxon>Limulidae</taxon>
        <taxon>Limulus</taxon>
    </lineage>
</organism>
<dbReference type="PROSITE" id="PS51034">
    <property type="entry name" value="ZP_2"/>
    <property type="match status" value="1"/>
</dbReference>
<feature type="transmembrane region" description="Helical" evidence="1">
    <location>
        <begin position="608"/>
        <end position="633"/>
    </location>
</feature>
<accession>A0ABM1SI89</accession>
<dbReference type="CDD" id="cd01099">
    <property type="entry name" value="PAN_AP_HGF"/>
    <property type="match status" value="2"/>
</dbReference>
<keyword evidence="5" id="KW-1185">Reference proteome</keyword>
<dbReference type="SMART" id="SM00473">
    <property type="entry name" value="PAN_AP"/>
    <property type="match status" value="3"/>
</dbReference>
<feature type="signal peptide" evidence="2">
    <location>
        <begin position="1"/>
        <end position="26"/>
    </location>
</feature>
<name>A0ABM1SI89_LIMPO</name>
<evidence type="ECO:0000313" key="6">
    <source>
        <dbReference type="RefSeq" id="XP_022243344.1"/>
    </source>
</evidence>
<feature type="domain" description="ZP" evidence="4">
    <location>
        <begin position="298"/>
        <end position="537"/>
    </location>
</feature>